<evidence type="ECO:0000313" key="4">
    <source>
        <dbReference type="Proteomes" id="UP000264231"/>
    </source>
</evidence>
<gene>
    <name evidence="3" type="ORF">A7978_02190</name>
</gene>
<evidence type="ECO:0000256" key="1">
    <source>
        <dbReference type="ARBA" id="ARBA00023027"/>
    </source>
</evidence>
<dbReference type="SUPFAM" id="SSF51735">
    <property type="entry name" value="NAD(P)-binding Rossmann-fold domains"/>
    <property type="match status" value="1"/>
</dbReference>
<dbReference type="PRINTS" id="PR01713">
    <property type="entry name" value="NUCEPIMERASE"/>
</dbReference>
<name>A0A172XB55_BORTU</name>
<sequence length="352" mass="39542">MRVFLTGIAGFIGFHVAKRLADNGHEVLGVDVLNDYYEPNLKYERLEVLGFDRKNIGSKKVIQSNKYNNLSFIYLDILDKDKVLSLFSDYKFTHVCHLAAQAGIRDSIENPDSYISVNIVGFFNVLDACRIHKSHIEHFVYASTSAVYGINKKMPSDEDSITDHPLNLYAASKKSNEVIAHAYSSSFNIPTTGLRFFTVYGPYGRPDMALYLFADGIIKQTPINVFNNGDMARDFTYVDDVADGVYSVLKKPAESDVNFDVQNPNSSSSLAPYKIYNIGTGHATELLEFINELETNLGNKACKNFLPMQKADVVKSCCNISKLKTDFAYESLISIKEGIKKFANWYKSKIVE</sequence>
<dbReference type="OMA" id="GCRHNKV"/>
<evidence type="ECO:0000259" key="2">
    <source>
        <dbReference type="Pfam" id="PF01370"/>
    </source>
</evidence>
<feature type="domain" description="NAD-dependent epimerase/dehydratase" evidence="2">
    <location>
        <begin position="3"/>
        <end position="257"/>
    </location>
</feature>
<proteinExistence type="predicted"/>
<organism evidence="3 4">
    <name type="scientific">Borrelia turicatae</name>
    <dbReference type="NCBI Taxonomy" id="142"/>
    <lineage>
        <taxon>Bacteria</taxon>
        <taxon>Pseudomonadati</taxon>
        <taxon>Spirochaetota</taxon>
        <taxon>Spirochaetia</taxon>
        <taxon>Spirochaetales</taxon>
        <taxon>Borreliaceae</taxon>
        <taxon>Borrelia</taxon>
    </lineage>
</organism>
<dbReference type="AlphaFoldDB" id="A0A172XB55"/>
<dbReference type="Pfam" id="PF01370">
    <property type="entry name" value="Epimerase"/>
    <property type="match status" value="1"/>
</dbReference>
<dbReference type="EMBL" id="CP015629">
    <property type="protein sequence ID" value="ANF33914.1"/>
    <property type="molecule type" value="Genomic_DNA"/>
</dbReference>
<dbReference type="Proteomes" id="UP000264231">
    <property type="component" value="Chromosome"/>
</dbReference>
<dbReference type="Gene3D" id="3.40.50.720">
    <property type="entry name" value="NAD(P)-binding Rossmann-like Domain"/>
    <property type="match status" value="1"/>
</dbReference>
<keyword evidence="1" id="KW-0520">NAD</keyword>
<protein>
    <submittedName>
        <fullName evidence="3">Capsule biosynthesis protein CapI</fullName>
    </submittedName>
</protein>
<accession>A0A172XB55</accession>
<dbReference type="InterPro" id="IPR001509">
    <property type="entry name" value="Epimerase_deHydtase"/>
</dbReference>
<reference evidence="3 4" key="1">
    <citation type="submission" date="2016-05" db="EMBL/GenBank/DDBJ databases">
        <title>Chromosome and linear plasmid sequence of a 2015 human isolate of tick-borne relapsing fever spirochete, Borrelia turicatae.</title>
        <authorList>
            <person name="Kingry L.C."/>
            <person name="Dhwani B."/>
            <person name="Replogle A."/>
            <person name="Sexton C."/>
            <person name="Rowe L."/>
            <person name="Stermole B.M."/>
            <person name="Christensen A.M."/>
            <person name="Schriefer M.E."/>
        </authorList>
    </citation>
    <scope>NUCLEOTIDE SEQUENCE [LARGE SCALE GENOMIC DNA]</scope>
    <source>
        <strain evidence="3 4">BTE5EL</strain>
    </source>
</reference>
<dbReference type="RefSeq" id="WP_011772391.1">
    <property type="nucleotide sequence ID" value="NZ_CP015629.1"/>
</dbReference>
<evidence type="ECO:0000313" key="3">
    <source>
        <dbReference type="EMBL" id="ANF33914.1"/>
    </source>
</evidence>
<dbReference type="PANTHER" id="PTHR43574">
    <property type="entry name" value="EPIMERASE-RELATED"/>
    <property type="match status" value="1"/>
</dbReference>
<dbReference type="InterPro" id="IPR036291">
    <property type="entry name" value="NAD(P)-bd_dom_sf"/>
</dbReference>